<dbReference type="Proteomes" id="UP000822688">
    <property type="component" value="Chromosome V"/>
</dbReference>
<evidence type="ECO:0000313" key="2">
    <source>
        <dbReference type="Proteomes" id="UP000822688"/>
    </source>
</evidence>
<reference evidence="1" key="1">
    <citation type="submission" date="2020-06" db="EMBL/GenBank/DDBJ databases">
        <title>WGS assembly of Ceratodon purpureus strain R40.</title>
        <authorList>
            <person name="Carey S.B."/>
            <person name="Jenkins J."/>
            <person name="Shu S."/>
            <person name="Lovell J.T."/>
            <person name="Sreedasyam A."/>
            <person name="Maumus F."/>
            <person name="Tiley G.P."/>
            <person name="Fernandez-Pozo N."/>
            <person name="Barry K."/>
            <person name="Chen C."/>
            <person name="Wang M."/>
            <person name="Lipzen A."/>
            <person name="Daum C."/>
            <person name="Saski C.A."/>
            <person name="Payton A.C."/>
            <person name="Mcbreen J.C."/>
            <person name="Conrad R.E."/>
            <person name="Kollar L.M."/>
            <person name="Olsson S."/>
            <person name="Huttunen S."/>
            <person name="Landis J.B."/>
            <person name="Wickett N.J."/>
            <person name="Johnson M.G."/>
            <person name="Rensing S.A."/>
            <person name="Grimwood J."/>
            <person name="Schmutz J."/>
            <person name="Mcdaniel S.F."/>
        </authorList>
    </citation>
    <scope>NUCLEOTIDE SEQUENCE</scope>
    <source>
        <strain evidence="1">R40</strain>
    </source>
</reference>
<dbReference type="AlphaFoldDB" id="A0A8T0HRJ1"/>
<comment type="caution">
    <text evidence="1">The sequence shown here is derived from an EMBL/GenBank/DDBJ whole genome shotgun (WGS) entry which is preliminary data.</text>
</comment>
<name>A0A8T0HRJ1_CERPU</name>
<proteinExistence type="predicted"/>
<keyword evidence="2" id="KW-1185">Reference proteome</keyword>
<protein>
    <submittedName>
        <fullName evidence="1">Uncharacterized protein</fullName>
    </submittedName>
</protein>
<sequence length="56" mass="6521">MHVSGRGVLDWCSVAFRSSLASACALLRLQRVRISVHIREFALLGRFKRMHRLKKR</sequence>
<dbReference type="EMBL" id="CM026426">
    <property type="protein sequence ID" value="KAG0573389.1"/>
    <property type="molecule type" value="Genomic_DNA"/>
</dbReference>
<gene>
    <name evidence="1" type="ORF">KC19_VG174400</name>
</gene>
<evidence type="ECO:0000313" key="1">
    <source>
        <dbReference type="EMBL" id="KAG0573389.1"/>
    </source>
</evidence>
<accession>A0A8T0HRJ1</accession>
<organism evidence="1 2">
    <name type="scientific">Ceratodon purpureus</name>
    <name type="common">Fire moss</name>
    <name type="synonym">Dicranum purpureum</name>
    <dbReference type="NCBI Taxonomy" id="3225"/>
    <lineage>
        <taxon>Eukaryota</taxon>
        <taxon>Viridiplantae</taxon>
        <taxon>Streptophyta</taxon>
        <taxon>Embryophyta</taxon>
        <taxon>Bryophyta</taxon>
        <taxon>Bryophytina</taxon>
        <taxon>Bryopsida</taxon>
        <taxon>Dicranidae</taxon>
        <taxon>Pseudoditrichales</taxon>
        <taxon>Ditrichaceae</taxon>
        <taxon>Ceratodon</taxon>
    </lineage>
</organism>